<reference evidence="3" key="1">
    <citation type="journal article" date="2021" name="PeerJ">
        <title>Extensive microbial diversity within the chicken gut microbiome revealed by metagenomics and culture.</title>
        <authorList>
            <person name="Gilroy R."/>
            <person name="Ravi A."/>
            <person name="Getino M."/>
            <person name="Pursley I."/>
            <person name="Horton D.L."/>
            <person name="Alikhan N.F."/>
            <person name="Baker D."/>
            <person name="Gharbi K."/>
            <person name="Hall N."/>
            <person name="Watson M."/>
            <person name="Adriaenssens E.M."/>
            <person name="Foster-Nyarko E."/>
            <person name="Jarju S."/>
            <person name="Secka A."/>
            <person name="Antonio M."/>
            <person name="Oren A."/>
            <person name="Chaudhuri R.R."/>
            <person name="La Ragione R."/>
            <person name="Hildebrand F."/>
            <person name="Pallen M.J."/>
        </authorList>
    </citation>
    <scope>NUCLEOTIDE SEQUENCE</scope>
    <source>
        <strain evidence="3">5790</strain>
    </source>
</reference>
<dbReference type="Proteomes" id="UP000824162">
    <property type="component" value="Unassembled WGS sequence"/>
</dbReference>
<gene>
    <name evidence="3" type="ORF">H9900_00050</name>
</gene>
<dbReference type="EMBL" id="DXIJ01000001">
    <property type="protein sequence ID" value="HIV85186.1"/>
    <property type="molecule type" value="Genomic_DNA"/>
</dbReference>
<dbReference type="InterPro" id="IPR007212">
    <property type="entry name" value="Zf-like"/>
</dbReference>
<reference evidence="3" key="2">
    <citation type="submission" date="2021-04" db="EMBL/GenBank/DDBJ databases">
        <authorList>
            <person name="Gilroy R."/>
        </authorList>
    </citation>
    <scope>NUCLEOTIDE SEQUENCE</scope>
    <source>
        <strain evidence="3">5790</strain>
    </source>
</reference>
<name>A0A9D1TL58_9FIRM</name>
<dbReference type="AlphaFoldDB" id="A0A9D1TL58"/>
<evidence type="ECO:0000259" key="2">
    <source>
        <dbReference type="Pfam" id="PF04071"/>
    </source>
</evidence>
<accession>A0A9D1TL58</accession>
<proteinExistence type="predicted"/>
<feature type="domain" description="Cysteine-rich small" evidence="2">
    <location>
        <begin position="3"/>
        <end position="81"/>
    </location>
</feature>
<protein>
    <submittedName>
        <fullName evidence="3">Cysteine-rich small domain-containing protein</fullName>
    </submittedName>
</protein>
<evidence type="ECO:0000313" key="3">
    <source>
        <dbReference type="EMBL" id="HIV85186.1"/>
    </source>
</evidence>
<evidence type="ECO:0000256" key="1">
    <source>
        <dbReference type="SAM" id="MobiDB-lite"/>
    </source>
</evidence>
<sequence>MSYKFFENKTCEYYPCHKAERINCLFCFCPLYSLSCGGNYKIIDGSNGGKIKDCSGCLLPHTDGGYEYVVGRLKGDNENDRKTSDPERGQGA</sequence>
<evidence type="ECO:0000313" key="4">
    <source>
        <dbReference type="Proteomes" id="UP000824162"/>
    </source>
</evidence>
<comment type="caution">
    <text evidence="3">The sequence shown here is derived from an EMBL/GenBank/DDBJ whole genome shotgun (WGS) entry which is preliminary data.</text>
</comment>
<dbReference type="Pfam" id="PF04071">
    <property type="entry name" value="zf-like"/>
    <property type="match status" value="1"/>
</dbReference>
<feature type="region of interest" description="Disordered" evidence="1">
    <location>
        <begin position="73"/>
        <end position="92"/>
    </location>
</feature>
<organism evidence="3 4">
    <name type="scientific">Candidatus Monoglobus merdigallinarum</name>
    <dbReference type="NCBI Taxonomy" id="2838698"/>
    <lineage>
        <taxon>Bacteria</taxon>
        <taxon>Bacillati</taxon>
        <taxon>Bacillota</taxon>
        <taxon>Clostridia</taxon>
        <taxon>Monoglobales</taxon>
        <taxon>Monoglobaceae</taxon>
        <taxon>Monoglobus</taxon>
    </lineage>
</organism>